<dbReference type="EMBL" id="HG994580">
    <property type="protein sequence ID" value="CAF2783610.1"/>
    <property type="molecule type" value="Genomic_DNA"/>
</dbReference>
<dbReference type="AlphaFoldDB" id="A0A7R8H168"/>
<evidence type="ECO:0000313" key="3">
    <source>
        <dbReference type="Proteomes" id="UP000675881"/>
    </source>
</evidence>
<dbReference type="PANTHER" id="PTHR13447">
    <property type="entry name" value="MITOCHONDRIAL 28S RIBOSOMAL PROTEIN S28"/>
    <property type="match status" value="1"/>
</dbReference>
<evidence type="ECO:0000256" key="1">
    <source>
        <dbReference type="SAM" id="MobiDB-lite"/>
    </source>
</evidence>
<dbReference type="OrthoDB" id="6020229at2759"/>
<gene>
    <name evidence="2" type="ORF">LSAA_889</name>
</gene>
<sequence>MDSRQRFPYLSTLCRRLSLRHPSSRLPSSAAFSSESAPAQEEKTPEKKSSSFASLLRQSSWIQMGDPKGKVVVGEVYHVIEDDLYIDIGHKFPCVCRKPRNNSENFRRGVKVRVLIKSLELSQKFLGYENEMTLMEADGVLLGLYSKSSS</sequence>
<name>A0A7R8H168_LEPSM</name>
<dbReference type="PANTHER" id="PTHR13447:SF2">
    <property type="entry name" value="SMALL RIBOSOMAL SUBUNIT PROTEIN BS1M"/>
    <property type="match status" value="1"/>
</dbReference>
<reference evidence="2" key="1">
    <citation type="submission" date="2021-02" db="EMBL/GenBank/DDBJ databases">
        <authorList>
            <person name="Bekaert M."/>
        </authorList>
    </citation>
    <scope>NUCLEOTIDE SEQUENCE</scope>
    <source>
        <strain evidence="2">IoA-00</strain>
    </source>
</reference>
<dbReference type="GO" id="GO:0005763">
    <property type="term" value="C:mitochondrial small ribosomal subunit"/>
    <property type="evidence" value="ECO:0007669"/>
    <property type="project" value="TreeGrafter"/>
</dbReference>
<feature type="region of interest" description="Disordered" evidence="1">
    <location>
        <begin position="22"/>
        <end position="51"/>
    </location>
</feature>
<feature type="compositionally biased region" description="Low complexity" evidence="1">
    <location>
        <begin position="24"/>
        <end position="39"/>
    </location>
</feature>
<dbReference type="Pfam" id="PF10246">
    <property type="entry name" value="MRP-S35"/>
    <property type="match status" value="1"/>
</dbReference>
<feature type="compositionally biased region" description="Basic and acidic residues" evidence="1">
    <location>
        <begin position="40"/>
        <end position="49"/>
    </location>
</feature>
<accession>A0A7R8H168</accession>
<keyword evidence="3" id="KW-1185">Reference proteome</keyword>
<proteinExistence type="predicted"/>
<dbReference type="InterPro" id="IPR019375">
    <property type="entry name" value="Ribosomal_bS1m"/>
</dbReference>
<organism evidence="2 3">
    <name type="scientific">Lepeophtheirus salmonis</name>
    <name type="common">Salmon louse</name>
    <name type="synonym">Caligus salmonis</name>
    <dbReference type="NCBI Taxonomy" id="72036"/>
    <lineage>
        <taxon>Eukaryota</taxon>
        <taxon>Metazoa</taxon>
        <taxon>Ecdysozoa</taxon>
        <taxon>Arthropoda</taxon>
        <taxon>Crustacea</taxon>
        <taxon>Multicrustacea</taxon>
        <taxon>Hexanauplia</taxon>
        <taxon>Copepoda</taxon>
        <taxon>Siphonostomatoida</taxon>
        <taxon>Caligidae</taxon>
        <taxon>Lepeophtheirus</taxon>
    </lineage>
</organism>
<evidence type="ECO:0000313" key="2">
    <source>
        <dbReference type="EMBL" id="CAF2783610.1"/>
    </source>
</evidence>
<dbReference type="Proteomes" id="UP000675881">
    <property type="component" value="Chromosome 1"/>
</dbReference>
<protein>
    <submittedName>
        <fullName evidence="2">MRPS28</fullName>
    </submittedName>
</protein>